<evidence type="ECO:0000313" key="6">
    <source>
        <dbReference type="Proteomes" id="UP000593561"/>
    </source>
</evidence>
<dbReference type="CDD" id="cd22269">
    <property type="entry name" value="DPBB_EG45-like"/>
    <property type="match status" value="2"/>
</dbReference>
<dbReference type="GO" id="GO:0048046">
    <property type="term" value="C:apoplast"/>
    <property type="evidence" value="ECO:0007669"/>
    <property type="project" value="InterPro"/>
</dbReference>
<dbReference type="SMART" id="SM00837">
    <property type="entry name" value="DPBB_1"/>
    <property type="match status" value="2"/>
</dbReference>
<keyword evidence="2" id="KW-0964">Secreted</keyword>
<evidence type="ECO:0000256" key="2">
    <source>
        <dbReference type="ARBA" id="ARBA00022525"/>
    </source>
</evidence>
<dbReference type="Proteomes" id="UP000593561">
    <property type="component" value="Unassembled WGS sequence"/>
</dbReference>
<dbReference type="InterPro" id="IPR036908">
    <property type="entry name" value="RlpA-like_sf"/>
</dbReference>
<dbReference type="GO" id="GO:0009627">
    <property type="term" value="P:systemic acquired resistance"/>
    <property type="evidence" value="ECO:0007669"/>
    <property type="project" value="InterPro"/>
</dbReference>
<dbReference type="Gene3D" id="2.40.40.10">
    <property type="entry name" value="RlpA-like domain"/>
    <property type="match status" value="2"/>
</dbReference>
<accession>A0A7J8SZF9</accession>
<evidence type="ECO:0000256" key="3">
    <source>
        <dbReference type="ARBA" id="ARBA00022729"/>
    </source>
</evidence>
<dbReference type="PANTHER" id="PTHR47295:SF10">
    <property type="entry name" value="EG45-LIKE DOMAIN CONTAINING PROTEIN"/>
    <property type="match status" value="1"/>
</dbReference>
<name>A0A7J8SZF9_GOSDV</name>
<dbReference type="InterPro" id="IPR044206">
    <property type="entry name" value="EGC1/2"/>
</dbReference>
<dbReference type="AlphaFoldDB" id="A0A7J8SZF9"/>
<dbReference type="SUPFAM" id="SSF50685">
    <property type="entry name" value="Barwin-like endoglucanases"/>
    <property type="match status" value="2"/>
</dbReference>
<keyword evidence="3" id="KW-0732">Signal</keyword>
<dbReference type="Pfam" id="PF03330">
    <property type="entry name" value="DPBB_1"/>
    <property type="match status" value="2"/>
</dbReference>
<proteinExistence type="predicted"/>
<sequence>NSPKPLFKVLLSFSICPSLRFIKINSNFCSKKGMAKLSILLCIAIAFMLSFTLREVVAHTGTATFYTPPYVPSACNGYRKDGVMIAAASDAIWDDGAACGRKYKVKCTGATNQSPHPCRGKKYVVVKVVDYCPSGCEGTIDLSQEAFASIADPDAGKIKISFHQYVNLIINLSIQEHDISLADMGRNMAVGLIGIFNFRTSACTGYQNDGVMIAAASDAFWDGGSSCGRNYKVECRGATSQGDPNPCRGQDYMVVKIVDYCPSGCQGTIDLSQEAFAAIANPDAGKIEISFHQYVDHLLMLLSAVALVSNCML</sequence>
<comment type="caution">
    <text evidence="5">The sequence shown here is derived from an EMBL/GenBank/DDBJ whole genome shotgun (WGS) entry which is preliminary data.</text>
</comment>
<feature type="non-terminal residue" evidence="5">
    <location>
        <position position="313"/>
    </location>
</feature>
<dbReference type="InterPro" id="IPR009009">
    <property type="entry name" value="RlpA-like_DPBB"/>
</dbReference>
<evidence type="ECO:0000256" key="1">
    <source>
        <dbReference type="ARBA" id="ARBA00004613"/>
    </source>
</evidence>
<comment type="subcellular location">
    <subcellularLocation>
        <location evidence="1">Secreted</location>
    </subcellularLocation>
</comment>
<evidence type="ECO:0000313" key="5">
    <source>
        <dbReference type="EMBL" id="MBA0631501.1"/>
    </source>
</evidence>
<reference evidence="5 6" key="1">
    <citation type="journal article" date="2019" name="Genome Biol. Evol.">
        <title>Insights into the evolution of the New World diploid cottons (Gossypium, subgenus Houzingenia) based on genome sequencing.</title>
        <authorList>
            <person name="Grover C.E."/>
            <person name="Arick M.A. 2nd"/>
            <person name="Thrash A."/>
            <person name="Conover J.L."/>
            <person name="Sanders W.S."/>
            <person name="Peterson D.G."/>
            <person name="Frelichowski J.E."/>
            <person name="Scheffler J.A."/>
            <person name="Scheffler B.E."/>
            <person name="Wendel J.F."/>
        </authorList>
    </citation>
    <scope>NUCLEOTIDE SEQUENCE [LARGE SCALE GENOMIC DNA]</scope>
    <source>
        <strain evidence="5">27</strain>
        <tissue evidence="5">Leaf</tissue>
    </source>
</reference>
<dbReference type="PANTHER" id="PTHR47295">
    <property type="entry name" value="EG45-LIKE DOMAIN CONTAINING PROTEIN 1-RELATED"/>
    <property type="match status" value="1"/>
</dbReference>
<dbReference type="FunFam" id="2.40.40.10:FF:000005">
    <property type="entry name" value="Barwin-related endoglucanase"/>
    <property type="match status" value="2"/>
</dbReference>
<dbReference type="InterPro" id="IPR007112">
    <property type="entry name" value="Expansin/allergen_DPBB_dom"/>
</dbReference>
<gene>
    <name evidence="5" type="ORF">Godav_000373</name>
</gene>
<protein>
    <recommendedName>
        <fullName evidence="4">Expansin-like EG45 domain-containing protein</fullName>
    </recommendedName>
</protein>
<dbReference type="PROSITE" id="PS50842">
    <property type="entry name" value="EXPANSIN_EG45"/>
    <property type="match status" value="2"/>
</dbReference>
<feature type="domain" description="Expansin-like EG45" evidence="4">
    <location>
        <begin position="61"/>
        <end position="164"/>
    </location>
</feature>
<feature type="domain" description="Expansin-like EG45" evidence="4">
    <location>
        <begin position="190"/>
        <end position="293"/>
    </location>
</feature>
<organism evidence="5 6">
    <name type="scientific">Gossypium davidsonii</name>
    <name type="common">Davidson's cotton</name>
    <name type="synonym">Gossypium klotzschianum subsp. davidsonii</name>
    <dbReference type="NCBI Taxonomy" id="34287"/>
    <lineage>
        <taxon>Eukaryota</taxon>
        <taxon>Viridiplantae</taxon>
        <taxon>Streptophyta</taxon>
        <taxon>Embryophyta</taxon>
        <taxon>Tracheophyta</taxon>
        <taxon>Spermatophyta</taxon>
        <taxon>Magnoliopsida</taxon>
        <taxon>eudicotyledons</taxon>
        <taxon>Gunneridae</taxon>
        <taxon>Pentapetalae</taxon>
        <taxon>rosids</taxon>
        <taxon>malvids</taxon>
        <taxon>Malvales</taxon>
        <taxon>Malvaceae</taxon>
        <taxon>Malvoideae</taxon>
        <taxon>Gossypium</taxon>
    </lineage>
</organism>
<evidence type="ECO:0000259" key="4">
    <source>
        <dbReference type="PROSITE" id="PS50842"/>
    </source>
</evidence>
<dbReference type="EMBL" id="JABFAC010000013">
    <property type="protein sequence ID" value="MBA0631501.1"/>
    <property type="molecule type" value="Genomic_DNA"/>
</dbReference>
<keyword evidence="6" id="KW-1185">Reference proteome</keyword>